<dbReference type="GO" id="GO:0060271">
    <property type="term" value="P:cilium assembly"/>
    <property type="evidence" value="ECO:0007669"/>
    <property type="project" value="InterPro"/>
</dbReference>
<dbReference type="InterPro" id="IPR040369">
    <property type="entry name" value="ARMC9"/>
</dbReference>
<dbReference type="Proteomes" id="UP000502823">
    <property type="component" value="Unassembled WGS sequence"/>
</dbReference>
<evidence type="ECO:0000313" key="8">
    <source>
        <dbReference type="Proteomes" id="UP000502823"/>
    </source>
</evidence>
<evidence type="ECO:0000256" key="3">
    <source>
        <dbReference type="ARBA" id="ARBA00023273"/>
    </source>
</evidence>
<dbReference type="InterPro" id="IPR016024">
    <property type="entry name" value="ARM-type_fold"/>
</dbReference>
<proteinExistence type="predicted"/>
<dbReference type="InterPro" id="IPR056327">
    <property type="entry name" value="ARMC9_CTLH-like_dom"/>
</dbReference>
<protein>
    <recommendedName>
        <fullName evidence="9">LisH domain-containing protein ARMC9</fullName>
    </recommendedName>
</protein>
<accession>A0A6L2PDX4</accession>
<feature type="region of interest" description="Disordered" evidence="4">
    <location>
        <begin position="724"/>
        <end position="744"/>
    </location>
</feature>
<dbReference type="GO" id="GO:0036064">
    <property type="term" value="C:ciliary basal body"/>
    <property type="evidence" value="ECO:0007669"/>
    <property type="project" value="InterPro"/>
</dbReference>
<evidence type="ECO:0000313" key="7">
    <source>
        <dbReference type="EMBL" id="GFG29412.1"/>
    </source>
</evidence>
<reference evidence="8" key="1">
    <citation type="submission" date="2020-01" db="EMBL/GenBank/DDBJ databases">
        <title>Draft genome sequence of the Termite Coptotermes fromosanus.</title>
        <authorList>
            <person name="Itakura S."/>
            <person name="Yosikawa Y."/>
            <person name="Umezawa K."/>
        </authorList>
    </citation>
    <scope>NUCLEOTIDE SEQUENCE [LARGE SCALE GENOMIC DNA]</scope>
</reference>
<dbReference type="AlphaFoldDB" id="A0A6L2PDX4"/>
<dbReference type="PANTHER" id="PTHR14881:SF4">
    <property type="entry name" value="LISH DOMAIN-CONTAINING PROTEIN ARMC9"/>
    <property type="match status" value="1"/>
</dbReference>
<evidence type="ECO:0000259" key="6">
    <source>
        <dbReference type="Pfam" id="PF23138"/>
    </source>
</evidence>
<dbReference type="GO" id="GO:0097542">
    <property type="term" value="C:ciliary tip"/>
    <property type="evidence" value="ECO:0007669"/>
    <property type="project" value="TreeGrafter"/>
</dbReference>
<feature type="domain" description="LisH" evidence="5">
    <location>
        <begin position="523"/>
        <end position="640"/>
    </location>
</feature>
<evidence type="ECO:0000256" key="2">
    <source>
        <dbReference type="ARBA" id="ARBA00022794"/>
    </source>
</evidence>
<dbReference type="Gene3D" id="1.25.10.10">
    <property type="entry name" value="Leucine-rich Repeat Variant"/>
    <property type="match status" value="1"/>
</dbReference>
<evidence type="ECO:0008006" key="9">
    <source>
        <dbReference type="Google" id="ProtNLM"/>
    </source>
</evidence>
<dbReference type="PANTHER" id="PTHR14881">
    <property type="entry name" value="LISH DOMAIN-CONTAINING PROTEIN ARMC9"/>
    <property type="match status" value="1"/>
</dbReference>
<feature type="domain" description="ARMC9 CTLH-like" evidence="6">
    <location>
        <begin position="73"/>
        <end position="237"/>
    </location>
</feature>
<evidence type="ECO:0000259" key="5">
    <source>
        <dbReference type="Pfam" id="PF21050"/>
    </source>
</evidence>
<comment type="caution">
    <text evidence="7">The sequence shown here is derived from an EMBL/GenBank/DDBJ whole genome shotgun (WGS) entry which is preliminary data.</text>
</comment>
<dbReference type="InterPro" id="IPR011989">
    <property type="entry name" value="ARM-like"/>
</dbReference>
<dbReference type="GO" id="GO:0005813">
    <property type="term" value="C:centrosome"/>
    <property type="evidence" value="ECO:0007669"/>
    <property type="project" value="UniProtKB-SubCell"/>
</dbReference>
<dbReference type="GO" id="GO:0005814">
    <property type="term" value="C:centriole"/>
    <property type="evidence" value="ECO:0007669"/>
    <property type="project" value="TreeGrafter"/>
</dbReference>
<dbReference type="InParanoid" id="A0A6L2PDX4"/>
<gene>
    <name evidence="7" type="ORF">Cfor_02615</name>
</gene>
<sequence length="796" mass="89283">MVLSLVVGWTVCETVVLQIRESTYMALTGTVGLFLQSYEFGSTLAVFTKECTDLGYILPLATKKERIKKEDVLKILKHFADRDLNSFFYAWEMLVPSSIQEALEYKKLTFYLHVHFAVLPLRKHSDSTLDDNCIVQSCVEENGQEDLHAVESGVVRMETDGHVEKTEGKCEAHHGHGMDMLRNFLETKGTEFSAEPEFLSYYALPFVSNPASHPSFQELFMESWVSHLTNSLQEFVVRHSWGTAVAPQLLKVGLNTQSDTAQKAHWQLLETQKNLKHLRRRYQKLHKDHHNLIGVAAELTGALESSVKGQAVDLKVTLNNCTKIFPDLFSQSPGMEQHREAPPEEVIRRTVVSSCGDHTATGFELDFRKIKQHLSCGSVKTKLLLLQALRWHITKSPPEDRESVVGSYFRHDVLSLHHSVPHTPSVLEHHCVSPRQLPLYAHFHPTHASTPHPLQQVAARLVNTLASLRSGRDYLCSAGCRVLRVLVPCLQGDGGVKMDINTADMILATLQKLSLRRSQRVAMIDLGLVEWLIQRLGADANGMKAYTLEYSTALLMNLCLHHRAKERCVPLAKTVLQLLMMLLGTKITQAIPYVNGTLYSLLAHPHLNHEAKHIGLCGVLEYYLKNSEGEMSKQLEYILKLHRGDSQPDHSSTSDEENADDDMEELDLLEEELDSDDPVRSLQGELSGYQLLYQQYRLVFPYHAQSVGDMLLRPSTPQLLSCGSLEGQGATSTESHNAENKEEVLSETCSKTCNLLMLESVEQEDEDGEDDSVVCNGTNIEGVHTDHNTNGEPDSA</sequence>
<keyword evidence="8" id="KW-1185">Reference proteome</keyword>
<name>A0A6L2PDX4_COPFO</name>
<dbReference type="OrthoDB" id="538223at2759"/>
<feature type="compositionally biased region" description="Acidic residues" evidence="4">
    <location>
        <begin position="762"/>
        <end position="772"/>
    </location>
</feature>
<keyword evidence="3" id="KW-0966">Cell projection</keyword>
<dbReference type="EMBL" id="BLKM01000138">
    <property type="protein sequence ID" value="GFG29412.1"/>
    <property type="molecule type" value="Genomic_DNA"/>
</dbReference>
<keyword evidence="2" id="KW-0970">Cilium biogenesis/degradation</keyword>
<dbReference type="Pfam" id="PF23138">
    <property type="entry name" value="CTLH_Armc9"/>
    <property type="match status" value="1"/>
</dbReference>
<dbReference type="SUPFAM" id="SSF48371">
    <property type="entry name" value="ARM repeat"/>
    <property type="match status" value="1"/>
</dbReference>
<dbReference type="InterPro" id="IPR048959">
    <property type="entry name" value="ARMC9_ARM_dom"/>
</dbReference>
<feature type="region of interest" description="Disordered" evidence="4">
    <location>
        <begin position="762"/>
        <end position="796"/>
    </location>
</feature>
<evidence type="ECO:0000256" key="4">
    <source>
        <dbReference type="SAM" id="MobiDB-lite"/>
    </source>
</evidence>
<organism evidence="7 8">
    <name type="scientific">Coptotermes formosanus</name>
    <name type="common">Formosan subterranean termite</name>
    <dbReference type="NCBI Taxonomy" id="36987"/>
    <lineage>
        <taxon>Eukaryota</taxon>
        <taxon>Metazoa</taxon>
        <taxon>Ecdysozoa</taxon>
        <taxon>Arthropoda</taxon>
        <taxon>Hexapoda</taxon>
        <taxon>Insecta</taxon>
        <taxon>Pterygota</taxon>
        <taxon>Neoptera</taxon>
        <taxon>Polyneoptera</taxon>
        <taxon>Dictyoptera</taxon>
        <taxon>Blattodea</taxon>
        <taxon>Blattoidea</taxon>
        <taxon>Termitoidae</taxon>
        <taxon>Rhinotermitidae</taxon>
        <taxon>Coptotermes</taxon>
    </lineage>
</organism>
<dbReference type="Pfam" id="PF21050">
    <property type="entry name" value="ARMC9_ARM"/>
    <property type="match status" value="1"/>
</dbReference>
<comment type="subcellular location">
    <subcellularLocation>
        <location evidence="1">Cytoplasm</location>
        <location evidence="1">Cytoskeleton</location>
        <location evidence="1">Cilium basal body</location>
    </subcellularLocation>
</comment>
<evidence type="ECO:0000256" key="1">
    <source>
        <dbReference type="ARBA" id="ARBA00004120"/>
    </source>
</evidence>